<dbReference type="PRINTS" id="PR00981">
    <property type="entry name" value="TRNASYNTHSER"/>
</dbReference>
<evidence type="ECO:0000256" key="13">
    <source>
        <dbReference type="ARBA" id="ARBA00048823"/>
    </source>
</evidence>
<comment type="similarity">
    <text evidence="3">Belongs to the class-II aminoacyl-tRNA synthetase family. Type-1 seryl-tRNA synthetase subfamily.</text>
</comment>
<dbReference type="EC" id="6.1.1.11" evidence="4 14"/>
<dbReference type="InterPro" id="IPR033729">
    <property type="entry name" value="SerRS_core"/>
</dbReference>
<gene>
    <name evidence="16" type="primary">serS</name>
    <name evidence="16" type="ORF">GENT11_04320</name>
</gene>
<dbReference type="CDD" id="cd00770">
    <property type="entry name" value="SerRS_core"/>
    <property type="match status" value="1"/>
</dbReference>
<dbReference type="InterPro" id="IPR042103">
    <property type="entry name" value="SerRS_1_N_sf"/>
</dbReference>
<evidence type="ECO:0000256" key="2">
    <source>
        <dbReference type="ARBA" id="ARBA00005045"/>
    </source>
</evidence>
<dbReference type="Pfam" id="PF00587">
    <property type="entry name" value="tRNA-synt_2b"/>
    <property type="match status" value="1"/>
</dbReference>
<dbReference type="InterPro" id="IPR006195">
    <property type="entry name" value="aa-tRNA-synth_II"/>
</dbReference>
<dbReference type="InterPro" id="IPR002314">
    <property type="entry name" value="aa-tRNA-synt_IIb"/>
</dbReference>
<dbReference type="EMBL" id="AP025183">
    <property type="protein sequence ID" value="BDB52120.1"/>
    <property type="molecule type" value="Genomic_DNA"/>
</dbReference>
<organism evidence="16 17">
    <name type="scientific">Flavobacterium ammonificans</name>
    <dbReference type="NCBI Taxonomy" id="1751056"/>
    <lineage>
        <taxon>Bacteria</taxon>
        <taxon>Pseudomonadati</taxon>
        <taxon>Bacteroidota</taxon>
        <taxon>Flavobacteriia</taxon>
        <taxon>Flavobacteriales</taxon>
        <taxon>Flavobacteriaceae</taxon>
        <taxon>Flavobacterium</taxon>
    </lineage>
</organism>
<evidence type="ECO:0000256" key="4">
    <source>
        <dbReference type="ARBA" id="ARBA00012840"/>
    </source>
</evidence>
<name>A0ABM7UXN7_9FLAO</name>
<reference evidence="16 17" key="1">
    <citation type="journal article" date="2022" name="Int. J. Syst. Evol. Microbiol.">
        <title>Flavobacterium ammonificans sp. nov. and Flavobacterium ammoniigenes sp. nov., ammonifying bacteria isolated from surface river water.</title>
        <authorList>
            <person name="Watanabe K."/>
            <person name="Kitamura T."/>
            <person name="Ogata Y."/>
            <person name="Shindo C."/>
            <person name="Suda W."/>
        </authorList>
    </citation>
    <scope>NUCLEOTIDE SEQUENCE [LARGE SCALE GENOMIC DNA]</scope>
    <source>
        <strain evidence="16 17">GENT11</strain>
    </source>
</reference>
<dbReference type="NCBIfam" id="TIGR00414">
    <property type="entry name" value="serS"/>
    <property type="match status" value="1"/>
</dbReference>
<evidence type="ECO:0000313" key="17">
    <source>
        <dbReference type="Proteomes" id="UP001319865"/>
    </source>
</evidence>
<dbReference type="InterPro" id="IPR002317">
    <property type="entry name" value="Ser-tRNA-ligase_type_1"/>
</dbReference>
<keyword evidence="5" id="KW-0963">Cytoplasm</keyword>
<keyword evidence="17" id="KW-1185">Reference proteome</keyword>
<comment type="catalytic activity">
    <reaction evidence="12">
        <text>tRNA(Sec) + L-serine + ATP = L-seryl-tRNA(Sec) + AMP + diphosphate + H(+)</text>
        <dbReference type="Rhea" id="RHEA:42580"/>
        <dbReference type="Rhea" id="RHEA-COMP:9742"/>
        <dbReference type="Rhea" id="RHEA-COMP:10128"/>
        <dbReference type="ChEBI" id="CHEBI:15378"/>
        <dbReference type="ChEBI" id="CHEBI:30616"/>
        <dbReference type="ChEBI" id="CHEBI:33019"/>
        <dbReference type="ChEBI" id="CHEBI:33384"/>
        <dbReference type="ChEBI" id="CHEBI:78442"/>
        <dbReference type="ChEBI" id="CHEBI:78533"/>
        <dbReference type="ChEBI" id="CHEBI:456215"/>
        <dbReference type="EC" id="6.1.1.11"/>
    </reaction>
</comment>
<dbReference type="SUPFAM" id="SSF55681">
    <property type="entry name" value="Class II aaRS and biotin synthetases"/>
    <property type="match status" value="1"/>
</dbReference>
<dbReference type="Pfam" id="PF02403">
    <property type="entry name" value="Seryl_tRNA_N"/>
    <property type="match status" value="1"/>
</dbReference>
<keyword evidence="7" id="KW-0547">Nucleotide-binding</keyword>
<dbReference type="Proteomes" id="UP001319865">
    <property type="component" value="Chromosome"/>
</dbReference>
<keyword evidence="10" id="KW-0030">Aminoacyl-tRNA synthetase</keyword>
<comment type="pathway">
    <text evidence="2">Aminoacyl-tRNA biosynthesis; selenocysteinyl-tRNA(Sec) biosynthesis; L-seryl-tRNA(Sec) from L-serine and tRNA(Sec): step 1/1.</text>
</comment>
<dbReference type="InterPro" id="IPR045864">
    <property type="entry name" value="aa-tRNA-synth_II/BPL/LPL"/>
</dbReference>
<dbReference type="PANTHER" id="PTHR43697">
    <property type="entry name" value="SERYL-TRNA SYNTHETASE"/>
    <property type="match status" value="1"/>
</dbReference>
<comment type="catalytic activity">
    <reaction evidence="13">
        <text>tRNA(Ser) + L-serine + ATP = L-seryl-tRNA(Ser) + AMP + diphosphate + H(+)</text>
        <dbReference type="Rhea" id="RHEA:12292"/>
        <dbReference type="Rhea" id="RHEA-COMP:9669"/>
        <dbReference type="Rhea" id="RHEA-COMP:9703"/>
        <dbReference type="ChEBI" id="CHEBI:15378"/>
        <dbReference type="ChEBI" id="CHEBI:30616"/>
        <dbReference type="ChEBI" id="CHEBI:33019"/>
        <dbReference type="ChEBI" id="CHEBI:33384"/>
        <dbReference type="ChEBI" id="CHEBI:78442"/>
        <dbReference type="ChEBI" id="CHEBI:78533"/>
        <dbReference type="ChEBI" id="CHEBI:456215"/>
        <dbReference type="EC" id="6.1.1.11"/>
    </reaction>
</comment>
<evidence type="ECO:0000256" key="1">
    <source>
        <dbReference type="ARBA" id="ARBA00004496"/>
    </source>
</evidence>
<sequence length="438" mass="49341">MRNAQKITESYKNQAMLQIAFIRENQEKVIKALAKRNMDAKEIVNEVVQLDEQRRATQVELDNTLSESNKLSKDIGELMKGGEKAKAAILKEKTVALKEKSKDLGEKAEALAEELTQKLYTLPNLPADIVPEGKTPEENLNVFEEGTIPVLHEGAQPHWELVKKYDIIDFELGVKITGAGFPVYKGKGARLQRALINYFLDKNTAAGYKEMQVPHLVNEASGYGTGQLPDKEGQMYHSTIDDLYLIPTAEVPVTNLFRDVILNESELPILCTAYTPCFRREAGSYGAHVRGLNRLHQFDKVEIVRVEHPDKSYEALDGMVEHVKNILQELKLPYRILRLCGGDMGFTSALTYDFEVFSTAQDRWLEISSVSNFETFQANRLKLRFKDKDGKNQLAHTLNGSSLALPRVLAGIIENYQTPEGIVIPEVLRPYCGFDIIN</sequence>
<feature type="domain" description="Aminoacyl-transfer RNA synthetases class-II family profile" evidence="15">
    <location>
        <begin position="190"/>
        <end position="430"/>
    </location>
</feature>
<protein>
    <recommendedName>
        <fullName evidence="11 14">Serine--tRNA ligase</fullName>
        <ecNumber evidence="4 14">6.1.1.11</ecNumber>
    </recommendedName>
</protein>
<keyword evidence="6 16" id="KW-0436">Ligase</keyword>
<proteinExistence type="inferred from homology"/>
<evidence type="ECO:0000256" key="11">
    <source>
        <dbReference type="ARBA" id="ARBA00039158"/>
    </source>
</evidence>
<comment type="subcellular location">
    <subcellularLocation>
        <location evidence="1">Cytoplasm</location>
    </subcellularLocation>
</comment>
<dbReference type="Gene3D" id="1.10.287.40">
    <property type="entry name" value="Serine-tRNA synthetase, tRNA binding domain"/>
    <property type="match status" value="1"/>
</dbReference>
<keyword evidence="8" id="KW-0067">ATP-binding</keyword>
<dbReference type="PIRSF" id="PIRSF001529">
    <property type="entry name" value="Ser-tRNA-synth_IIa"/>
    <property type="match status" value="1"/>
</dbReference>
<dbReference type="PANTHER" id="PTHR43697:SF1">
    <property type="entry name" value="SERINE--TRNA LIGASE"/>
    <property type="match status" value="1"/>
</dbReference>
<dbReference type="PROSITE" id="PS50862">
    <property type="entry name" value="AA_TRNA_LIGASE_II"/>
    <property type="match status" value="1"/>
</dbReference>
<evidence type="ECO:0000256" key="6">
    <source>
        <dbReference type="ARBA" id="ARBA00022598"/>
    </source>
</evidence>
<evidence type="ECO:0000256" key="7">
    <source>
        <dbReference type="ARBA" id="ARBA00022741"/>
    </source>
</evidence>
<evidence type="ECO:0000256" key="8">
    <source>
        <dbReference type="ARBA" id="ARBA00022840"/>
    </source>
</evidence>
<dbReference type="GO" id="GO:0016874">
    <property type="term" value="F:ligase activity"/>
    <property type="evidence" value="ECO:0007669"/>
    <property type="project" value="UniProtKB-KW"/>
</dbReference>
<evidence type="ECO:0000313" key="16">
    <source>
        <dbReference type="EMBL" id="BDB52120.1"/>
    </source>
</evidence>
<dbReference type="Gene3D" id="3.30.930.10">
    <property type="entry name" value="Bira Bifunctional Protein, Domain 2"/>
    <property type="match status" value="1"/>
</dbReference>
<evidence type="ECO:0000256" key="9">
    <source>
        <dbReference type="ARBA" id="ARBA00022917"/>
    </source>
</evidence>
<evidence type="ECO:0000256" key="3">
    <source>
        <dbReference type="ARBA" id="ARBA00010728"/>
    </source>
</evidence>
<evidence type="ECO:0000256" key="14">
    <source>
        <dbReference type="NCBIfam" id="TIGR00414"/>
    </source>
</evidence>
<evidence type="ECO:0000256" key="10">
    <source>
        <dbReference type="ARBA" id="ARBA00023146"/>
    </source>
</evidence>
<evidence type="ECO:0000256" key="5">
    <source>
        <dbReference type="ARBA" id="ARBA00022490"/>
    </source>
</evidence>
<reference evidence="16 17" key="2">
    <citation type="journal article" date="2022" name="Microorganisms">
        <title>Complete Genome Sequences of Two Flavobacterium ammonificans Strains and a Flavobacterium ammoniigenes Strain of Ammonifying Bacterioplankton Isolated from Surface River Water.</title>
        <authorList>
            <person name="Suda W."/>
            <person name="Ogata Y."/>
            <person name="Shindo C."/>
            <person name="Watanabe K."/>
        </authorList>
    </citation>
    <scope>NUCLEOTIDE SEQUENCE [LARGE SCALE GENOMIC DNA]</scope>
    <source>
        <strain evidence="16 17">GENT11</strain>
    </source>
</reference>
<dbReference type="InterPro" id="IPR015866">
    <property type="entry name" value="Ser-tRNA-synth_1_N"/>
</dbReference>
<dbReference type="SUPFAM" id="SSF46589">
    <property type="entry name" value="tRNA-binding arm"/>
    <property type="match status" value="1"/>
</dbReference>
<dbReference type="InterPro" id="IPR010978">
    <property type="entry name" value="tRNA-bd_arm"/>
</dbReference>
<keyword evidence="9" id="KW-0648">Protein biosynthesis</keyword>
<evidence type="ECO:0000256" key="12">
    <source>
        <dbReference type="ARBA" id="ARBA00047929"/>
    </source>
</evidence>
<accession>A0ABM7UXN7</accession>
<evidence type="ECO:0000259" key="15">
    <source>
        <dbReference type="PROSITE" id="PS50862"/>
    </source>
</evidence>